<dbReference type="GO" id="GO:0016989">
    <property type="term" value="F:sigma factor antagonist activity"/>
    <property type="evidence" value="ECO:0007669"/>
    <property type="project" value="TreeGrafter"/>
</dbReference>
<evidence type="ECO:0000259" key="3">
    <source>
        <dbReference type="Pfam" id="PF16344"/>
    </source>
</evidence>
<dbReference type="PIRSF" id="PIRSF018266">
    <property type="entry name" value="FecR"/>
    <property type="match status" value="1"/>
</dbReference>
<dbReference type="Pfam" id="PF16344">
    <property type="entry name" value="FecR_C"/>
    <property type="match status" value="1"/>
</dbReference>
<dbReference type="PANTHER" id="PTHR30273:SF2">
    <property type="entry name" value="PROTEIN FECR"/>
    <property type="match status" value="1"/>
</dbReference>
<reference evidence="4" key="1">
    <citation type="submission" date="2022-03" db="EMBL/GenBank/DDBJ databases">
        <title>Description of Abyssus ytuae gen. nov., sp. nov., a novel member of the family Flavobacteriaceae isolated from the sediment of Mariana Trench.</title>
        <authorList>
            <person name="Zhang J."/>
            <person name="Xu X."/>
        </authorList>
    </citation>
    <scope>NUCLEOTIDE SEQUENCE</scope>
    <source>
        <strain evidence="4">MT3330</strain>
    </source>
</reference>
<proteinExistence type="predicted"/>
<keyword evidence="1" id="KW-0472">Membrane</keyword>
<keyword evidence="1" id="KW-0812">Transmembrane</keyword>
<feature type="domain" description="Protein FecR C-terminal" evidence="3">
    <location>
        <begin position="254"/>
        <end position="315"/>
    </location>
</feature>
<dbReference type="InterPro" id="IPR032508">
    <property type="entry name" value="FecR_C"/>
</dbReference>
<feature type="domain" description="FecR protein" evidence="2">
    <location>
        <begin position="118"/>
        <end position="208"/>
    </location>
</feature>
<name>A0A9E7D2T0_9FLAO</name>
<protein>
    <submittedName>
        <fullName evidence="4">FecR domain-containing protein</fullName>
    </submittedName>
</protein>
<dbReference type="Pfam" id="PF04773">
    <property type="entry name" value="FecR"/>
    <property type="match status" value="1"/>
</dbReference>
<dbReference type="InterPro" id="IPR006860">
    <property type="entry name" value="FecR"/>
</dbReference>
<accession>A0A9E7D2T0</accession>
<dbReference type="RefSeq" id="WP_255842297.1">
    <property type="nucleotide sequence ID" value="NZ_CP094358.1"/>
</dbReference>
<keyword evidence="1" id="KW-1133">Transmembrane helix</keyword>
<dbReference type="AlphaFoldDB" id="A0A9E7D2T0"/>
<keyword evidence="5" id="KW-1185">Reference proteome</keyword>
<sequence>MKISEEEIKCIRRLSGEMETNQERSMFEVNLLLDESVKELYQDYKLLWECYPEPSLPLKKSQYAKRILEEIGKDTRGVRSLFAHKAKAILAIAAVFVVGLGLHLFNMEKGSRYTNHIIAAEGKRKQVVLPDGSSIILNSGSEVKYPETFSSHSREVWMTGEAYFDITRDVDRPFKVKTDELFVQVLGTKFNVNTKGKTKTVSLESGKVDVTLEASGDRIRLNPKEELLWNKETGEVIKRNFDVAKKTAWKDNILLLDNLTLKEALIPINIFYGTEFVLTDSDIAHKKVSGAFEGQDLSGFIKTLEFIANVKITPLSSNKFSISSSDEK</sequence>
<dbReference type="Gene3D" id="2.60.120.1440">
    <property type="match status" value="1"/>
</dbReference>
<organism evidence="4 5">
    <name type="scientific">Abyssalbus ytuae</name>
    <dbReference type="NCBI Taxonomy" id="2926907"/>
    <lineage>
        <taxon>Bacteria</taxon>
        <taxon>Pseudomonadati</taxon>
        <taxon>Bacteroidota</taxon>
        <taxon>Flavobacteriia</taxon>
        <taxon>Flavobacteriales</taxon>
        <taxon>Flavobacteriaceae</taxon>
        <taxon>Abyssalbus</taxon>
    </lineage>
</organism>
<evidence type="ECO:0000313" key="5">
    <source>
        <dbReference type="Proteomes" id="UP000831290"/>
    </source>
</evidence>
<evidence type="ECO:0000313" key="4">
    <source>
        <dbReference type="EMBL" id="UOB17034.1"/>
    </source>
</evidence>
<dbReference type="KEGG" id="fbm:MQE35_15000"/>
<dbReference type="PANTHER" id="PTHR30273">
    <property type="entry name" value="PERIPLASMIC SIGNAL SENSOR AND SIGMA FACTOR ACTIVATOR FECR-RELATED"/>
    <property type="match status" value="1"/>
</dbReference>
<feature type="transmembrane region" description="Helical" evidence="1">
    <location>
        <begin position="88"/>
        <end position="105"/>
    </location>
</feature>
<gene>
    <name evidence="4" type="ORF">MQE35_15000</name>
</gene>
<evidence type="ECO:0000259" key="2">
    <source>
        <dbReference type="Pfam" id="PF04773"/>
    </source>
</evidence>
<dbReference type="Gene3D" id="3.55.50.30">
    <property type="match status" value="1"/>
</dbReference>
<dbReference type="InterPro" id="IPR012373">
    <property type="entry name" value="Ferrdict_sens_TM"/>
</dbReference>
<dbReference type="EMBL" id="CP094358">
    <property type="protein sequence ID" value="UOB17034.1"/>
    <property type="molecule type" value="Genomic_DNA"/>
</dbReference>
<dbReference type="Proteomes" id="UP000831290">
    <property type="component" value="Chromosome"/>
</dbReference>
<evidence type="ECO:0000256" key="1">
    <source>
        <dbReference type="SAM" id="Phobius"/>
    </source>
</evidence>